<dbReference type="AlphaFoldDB" id="A0AAV2HVF4"/>
<feature type="transmembrane region" description="Helical" evidence="1">
    <location>
        <begin position="197"/>
        <end position="213"/>
    </location>
</feature>
<feature type="transmembrane region" description="Helical" evidence="1">
    <location>
        <begin position="168"/>
        <end position="190"/>
    </location>
</feature>
<comment type="caution">
    <text evidence="3">The sequence shown here is derived from an EMBL/GenBank/DDBJ whole genome shotgun (WGS) entry which is preliminary data.</text>
</comment>
<feature type="transmembrane region" description="Helical" evidence="1">
    <location>
        <begin position="225"/>
        <end position="247"/>
    </location>
</feature>
<feature type="transmembrane region" description="Helical" evidence="1">
    <location>
        <begin position="366"/>
        <end position="392"/>
    </location>
</feature>
<feature type="domain" description="DUF7789" evidence="2">
    <location>
        <begin position="102"/>
        <end position="243"/>
    </location>
</feature>
<feature type="domain" description="DUF7789" evidence="2">
    <location>
        <begin position="260"/>
        <end position="386"/>
    </location>
</feature>
<evidence type="ECO:0000313" key="3">
    <source>
        <dbReference type="EMBL" id="CAL1538193.1"/>
    </source>
</evidence>
<name>A0AAV2HVF4_LYMST</name>
<evidence type="ECO:0000256" key="1">
    <source>
        <dbReference type="SAM" id="Phobius"/>
    </source>
</evidence>
<keyword evidence="1" id="KW-0472">Membrane</keyword>
<gene>
    <name evidence="3" type="ORF">GSLYS_00012014001</name>
</gene>
<feature type="transmembrane region" description="Helical" evidence="1">
    <location>
        <begin position="332"/>
        <end position="354"/>
    </location>
</feature>
<accession>A0AAV2HVF4</accession>
<dbReference type="EMBL" id="CAXITT010000289">
    <property type="protein sequence ID" value="CAL1538193.1"/>
    <property type="molecule type" value="Genomic_DNA"/>
</dbReference>
<keyword evidence="1" id="KW-1133">Transmembrane helix</keyword>
<sequence length="405" mass="45166">MWPGAGRKLRFSNMMWSHTKENSKCPAPFSGRELPYVRVMEAATYGSVEDLTSFSKKQTEVSNKSYKMDGDVESESIHESRPPLTFADLGIPTGAQLQDTMVGKARRPSDISWKERIYIVFMLVSILAASGFTIYRLITVWDDPTSNSTSKFTNADMRDAERSANTDFTFGLVLLLNAVFCIWFVIEGVLRERPSELLILTIATVIVMVYLIVNYTAGVQNDVKMIRLIIACVCCPLLVVLGLNIAWQYHVSKQLIFRTVGASETLQVLYRNLLAFQDFLKFDLELGGSMIILILVTPNAIKLRDIIILSVGGAFTLVWFFLGFFSMPKESTVMAIIFFLFSPTEIAYIGYKMYDVSNYIDKSSGLAGATIACGIVALVVRLLVIIGGIMVFRGFGQGLKDKLKS</sequence>
<organism evidence="3 4">
    <name type="scientific">Lymnaea stagnalis</name>
    <name type="common">Great pond snail</name>
    <name type="synonym">Helix stagnalis</name>
    <dbReference type="NCBI Taxonomy" id="6523"/>
    <lineage>
        <taxon>Eukaryota</taxon>
        <taxon>Metazoa</taxon>
        <taxon>Spiralia</taxon>
        <taxon>Lophotrochozoa</taxon>
        <taxon>Mollusca</taxon>
        <taxon>Gastropoda</taxon>
        <taxon>Heterobranchia</taxon>
        <taxon>Euthyneura</taxon>
        <taxon>Panpulmonata</taxon>
        <taxon>Hygrophila</taxon>
        <taxon>Lymnaeoidea</taxon>
        <taxon>Lymnaeidae</taxon>
        <taxon>Lymnaea</taxon>
    </lineage>
</organism>
<reference evidence="3 4" key="1">
    <citation type="submission" date="2024-04" db="EMBL/GenBank/DDBJ databases">
        <authorList>
            <consortium name="Genoscope - CEA"/>
            <person name="William W."/>
        </authorList>
    </citation>
    <scope>NUCLEOTIDE SEQUENCE [LARGE SCALE GENOMIC DNA]</scope>
</reference>
<dbReference type="Proteomes" id="UP001497497">
    <property type="component" value="Unassembled WGS sequence"/>
</dbReference>
<keyword evidence="4" id="KW-1185">Reference proteome</keyword>
<dbReference type="Pfam" id="PF25044">
    <property type="entry name" value="DUF7789"/>
    <property type="match status" value="2"/>
</dbReference>
<evidence type="ECO:0000259" key="2">
    <source>
        <dbReference type="Pfam" id="PF25044"/>
    </source>
</evidence>
<protein>
    <recommendedName>
        <fullName evidence="2">DUF7789 domain-containing protein</fullName>
    </recommendedName>
</protein>
<keyword evidence="1" id="KW-0812">Transmembrane</keyword>
<proteinExistence type="predicted"/>
<evidence type="ECO:0000313" key="4">
    <source>
        <dbReference type="Proteomes" id="UP001497497"/>
    </source>
</evidence>
<feature type="transmembrane region" description="Helical" evidence="1">
    <location>
        <begin position="117"/>
        <end position="138"/>
    </location>
</feature>
<dbReference type="PANTHER" id="PTHR39299:SF1">
    <property type="entry name" value="TRANSMEMBRANE PROTEIN"/>
    <property type="match status" value="1"/>
</dbReference>
<dbReference type="PANTHER" id="PTHR39299">
    <property type="entry name" value="TRANSMEMBRANE PROTEIN"/>
    <property type="match status" value="1"/>
</dbReference>
<feature type="transmembrane region" description="Helical" evidence="1">
    <location>
        <begin position="307"/>
        <end position="325"/>
    </location>
</feature>
<dbReference type="InterPro" id="IPR056691">
    <property type="entry name" value="DUF7789"/>
</dbReference>